<dbReference type="OrthoDB" id="345900at2"/>
<dbReference type="Pfam" id="PF04304">
    <property type="entry name" value="DUF454"/>
    <property type="match status" value="1"/>
</dbReference>
<dbReference type="RefSeq" id="WP_007280383.1">
    <property type="nucleotide sequence ID" value="NZ_ABCK01000023.1"/>
</dbReference>
<evidence type="ECO:0000313" key="2">
    <source>
        <dbReference type="EMBL" id="EDM25858.1"/>
    </source>
</evidence>
<keyword evidence="1" id="KW-0812">Transmembrane</keyword>
<dbReference type="InterPro" id="IPR007401">
    <property type="entry name" value="DUF454"/>
</dbReference>
<keyword evidence="3" id="KW-1185">Reference proteome</keyword>
<keyword evidence="1" id="KW-0472">Membrane</keyword>
<feature type="transmembrane region" description="Helical" evidence="1">
    <location>
        <begin position="80"/>
        <end position="99"/>
    </location>
</feature>
<reference evidence="2 3" key="1">
    <citation type="journal article" date="2010" name="J. Bacteriol.">
        <title>Genome sequence of Lentisphaera araneosa HTCC2155T, the type species of the order Lentisphaerales in the phylum Lentisphaerae.</title>
        <authorList>
            <person name="Thrash J.C."/>
            <person name="Cho J.C."/>
            <person name="Vergin K.L."/>
            <person name="Morris R.M."/>
            <person name="Giovannoni S.J."/>
        </authorList>
    </citation>
    <scope>NUCLEOTIDE SEQUENCE [LARGE SCALE GENOMIC DNA]</scope>
    <source>
        <strain evidence="2 3">HTCC2155</strain>
    </source>
</reference>
<dbReference type="AlphaFoldDB" id="A6DRB1"/>
<evidence type="ECO:0008006" key="4">
    <source>
        <dbReference type="Google" id="ProtNLM"/>
    </source>
</evidence>
<feature type="transmembrane region" description="Helical" evidence="1">
    <location>
        <begin position="105"/>
        <end position="123"/>
    </location>
</feature>
<feature type="transmembrane region" description="Helical" evidence="1">
    <location>
        <begin position="12"/>
        <end position="45"/>
    </location>
</feature>
<dbReference type="eggNOG" id="COG2832">
    <property type="taxonomic scope" value="Bacteria"/>
</dbReference>
<dbReference type="PANTHER" id="PTHR35813:SF1">
    <property type="entry name" value="INNER MEMBRANE PROTEIN YBAN"/>
    <property type="match status" value="1"/>
</dbReference>
<dbReference type="GO" id="GO:0005886">
    <property type="term" value="C:plasma membrane"/>
    <property type="evidence" value="ECO:0007669"/>
    <property type="project" value="TreeGrafter"/>
</dbReference>
<dbReference type="STRING" id="313628.LNTAR_01587"/>
<organism evidence="2 3">
    <name type="scientific">Lentisphaera araneosa HTCC2155</name>
    <dbReference type="NCBI Taxonomy" id="313628"/>
    <lineage>
        <taxon>Bacteria</taxon>
        <taxon>Pseudomonadati</taxon>
        <taxon>Lentisphaerota</taxon>
        <taxon>Lentisphaeria</taxon>
        <taxon>Lentisphaerales</taxon>
        <taxon>Lentisphaeraceae</taxon>
        <taxon>Lentisphaera</taxon>
    </lineage>
</organism>
<proteinExistence type="predicted"/>
<evidence type="ECO:0000313" key="3">
    <source>
        <dbReference type="Proteomes" id="UP000004947"/>
    </source>
</evidence>
<dbReference type="Proteomes" id="UP000004947">
    <property type="component" value="Unassembled WGS sequence"/>
</dbReference>
<evidence type="ECO:0000256" key="1">
    <source>
        <dbReference type="SAM" id="Phobius"/>
    </source>
</evidence>
<accession>A6DRB1</accession>
<dbReference type="PANTHER" id="PTHR35813">
    <property type="entry name" value="INNER MEMBRANE PROTEIN YBAN"/>
    <property type="match status" value="1"/>
</dbReference>
<sequence>MSPQPKPAKLILLYIVGWLNLLMAIAGFLLPVIPGTVFFVISIACFTKCSPKFRGYVSKSPRLAHLLDKYENGQAFSKKLIIFTYALSNSSSLIGLYFFPDFTLHIIALLIFMNIGLYFVFFTKF</sequence>
<comment type="caution">
    <text evidence="2">The sequence shown here is derived from an EMBL/GenBank/DDBJ whole genome shotgun (WGS) entry which is preliminary data.</text>
</comment>
<name>A6DRB1_9BACT</name>
<keyword evidence="1" id="KW-1133">Transmembrane helix</keyword>
<dbReference type="EMBL" id="ABCK01000023">
    <property type="protein sequence ID" value="EDM25858.1"/>
    <property type="molecule type" value="Genomic_DNA"/>
</dbReference>
<protein>
    <recommendedName>
        <fullName evidence="4">DUF454 domain-containing protein</fullName>
    </recommendedName>
</protein>
<gene>
    <name evidence="2" type="ORF">LNTAR_01587</name>
</gene>